<evidence type="ECO:0000256" key="1">
    <source>
        <dbReference type="ARBA" id="ARBA00004251"/>
    </source>
</evidence>
<evidence type="ECO:0000313" key="12">
    <source>
        <dbReference type="WBParaSite" id="EVEC_0000150001-mRNA-1"/>
    </source>
</evidence>
<feature type="compositionally biased region" description="Polar residues" evidence="8">
    <location>
        <begin position="71"/>
        <end position="87"/>
    </location>
</feature>
<dbReference type="WBParaSite" id="EVEC_0000150001-mRNA-1">
    <property type="protein sequence ID" value="EVEC_0000150001-mRNA-1"/>
    <property type="gene ID" value="EVEC_0000150001"/>
</dbReference>
<dbReference type="GO" id="GO:0042302">
    <property type="term" value="F:structural constituent of cuticle"/>
    <property type="evidence" value="ECO:0007669"/>
    <property type="project" value="UniProtKB-KW"/>
</dbReference>
<evidence type="ECO:0000256" key="8">
    <source>
        <dbReference type="SAM" id="MobiDB-lite"/>
    </source>
</evidence>
<dbReference type="GO" id="GO:0005886">
    <property type="term" value="C:plasma membrane"/>
    <property type="evidence" value="ECO:0007669"/>
    <property type="project" value="UniProtKB-SubCell"/>
</dbReference>
<evidence type="ECO:0000313" key="11">
    <source>
        <dbReference type="Proteomes" id="UP000274131"/>
    </source>
</evidence>
<dbReference type="EMBL" id="UXUI01007183">
    <property type="protein sequence ID" value="VDD86065.1"/>
    <property type="molecule type" value="Genomic_DNA"/>
</dbReference>
<dbReference type="STRING" id="51028.A0A0N4UVM4"/>
<dbReference type="Gene3D" id="2.60.40.4100">
    <property type="entry name" value="Zona pellucida, ZP-C domain"/>
    <property type="match status" value="1"/>
</dbReference>
<dbReference type="InterPro" id="IPR051962">
    <property type="entry name" value="Cuticlin"/>
</dbReference>
<protein>
    <submittedName>
        <fullName evidence="12">ZP domain-containing protein</fullName>
    </submittedName>
</protein>
<dbReference type="PANTHER" id="PTHR22907">
    <property type="entry name" value="GH04558P"/>
    <property type="match status" value="1"/>
</dbReference>
<keyword evidence="5" id="KW-0732">Signal</keyword>
<keyword evidence="6" id="KW-1133">Transmembrane helix</keyword>
<comment type="subcellular location">
    <subcellularLocation>
        <location evidence="1">Cell membrane</location>
        <topology evidence="1">Single-pass type I membrane protein</topology>
    </subcellularLocation>
</comment>
<evidence type="ECO:0000256" key="3">
    <source>
        <dbReference type="ARBA" id="ARBA00022475"/>
    </source>
</evidence>
<dbReference type="PROSITE" id="PS51034">
    <property type="entry name" value="ZP_2"/>
    <property type="match status" value="1"/>
</dbReference>
<keyword evidence="11" id="KW-1185">Reference proteome</keyword>
<dbReference type="SMART" id="SM00241">
    <property type="entry name" value="ZP"/>
    <property type="match status" value="1"/>
</dbReference>
<gene>
    <name evidence="10" type="ORF">EVEC_LOCUS1208</name>
</gene>
<organism evidence="12">
    <name type="scientific">Enterobius vermicularis</name>
    <name type="common">Human pinworm</name>
    <dbReference type="NCBI Taxonomy" id="51028"/>
    <lineage>
        <taxon>Eukaryota</taxon>
        <taxon>Metazoa</taxon>
        <taxon>Ecdysozoa</taxon>
        <taxon>Nematoda</taxon>
        <taxon>Chromadorea</taxon>
        <taxon>Rhabditida</taxon>
        <taxon>Spirurina</taxon>
        <taxon>Oxyuridomorpha</taxon>
        <taxon>Oxyuroidea</taxon>
        <taxon>Oxyuridae</taxon>
        <taxon>Enterobius</taxon>
    </lineage>
</organism>
<dbReference type="OrthoDB" id="6139674at2759"/>
<dbReference type="InterPro" id="IPR042235">
    <property type="entry name" value="ZP-C_dom"/>
</dbReference>
<proteinExistence type="predicted"/>
<reference evidence="10 11" key="2">
    <citation type="submission" date="2018-10" db="EMBL/GenBank/DDBJ databases">
        <authorList>
            <consortium name="Pathogen Informatics"/>
        </authorList>
    </citation>
    <scope>NUCLEOTIDE SEQUENCE [LARGE SCALE GENOMIC DNA]</scope>
</reference>
<evidence type="ECO:0000256" key="4">
    <source>
        <dbReference type="ARBA" id="ARBA00022692"/>
    </source>
</evidence>
<evidence type="ECO:0000259" key="9">
    <source>
        <dbReference type="PROSITE" id="PS51034"/>
    </source>
</evidence>
<feature type="region of interest" description="Disordered" evidence="8">
    <location>
        <begin position="60"/>
        <end position="87"/>
    </location>
</feature>
<name>A0A0N4UVM4_ENTVE</name>
<keyword evidence="3" id="KW-1003">Cell membrane</keyword>
<evidence type="ECO:0000313" key="10">
    <source>
        <dbReference type="EMBL" id="VDD86065.1"/>
    </source>
</evidence>
<reference evidence="12" key="1">
    <citation type="submission" date="2017-02" db="UniProtKB">
        <authorList>
            <consortium name="WormBaseParasite"/>
        </authorList>
    </citation>
    <scope>IDENTIFICATION</scope>
</reference>
<evidence type="ECO:0000256" key="6">
    <source>
        <dbReference type="ARBA" id="ARBA00022989"/>
    </source>
</evidence>
<evidence type="ECO:0000256" key="7">
    <source>
        <dbReference type="ARBA" id="ARBA00023136"/>
    </source>
</evidence>
<sequence>MQQKINQLLFEGTPSVHCGNDFIRFSVNTQAPFTGKLYVKGEYNNNRCVKRFYTLPEDYYPDDTDLRQETDQSSNDKAAVSQQNSVSYEKPDTYVTKFTKSSSQSYHPEEGEFTEFEGSGSYRWCPPCPACGYNNRYPRDIPEQPHIDIRLGACNAKKDRTLTPPGVVVTLTVVVSFHQSFITISDRAYHVQCAYVEENKQVSAQIDVSMPPLEELIDINEPPKCTYQVRGPNKETLNNVRVGDEIRHEWSCTSKYQQLYKMLVSNCYVEGSERENALVIDDRGCSADEAIIPTPDYASDSLTATARSSVFKFPDSSDIGFRCDITVCVRGEEDCEEISPPSCSPIRERRMITNKTNNFWRLHTPTLNVMDIDFPVPDKGIALDPLPTLTEILLPLNKKSRPRSQNH</sequence>
<evidence type="ECO:0000256" key="2">
    <source>
        <dbReference type="ARBA" id="ARBA00022460"/>
    </source>
</evidence>
<dbReference type="Pfam" id="PF25301">
    <property type="entry name" value="CUT_C"/>
    <property type="match status" value="1"/>
</dbReference>
<dbReference type="PANTHER" id="PTHR22907:SF54">
    <property type="entry name" value="GH04558P"/>
    <property type="match status" value="1"/>
</dbReference>
<accession>A0A0N4UVM4</accession>
<keyword evidence="7" id="KW-0472">Membrane</keyword>
<dbReference type="Pfam" id="PF25057">
    <property type="entry name" value="CUT_N"/>
    <property type="match status" value="2"/>
</dbReference>
<dbReference type="InterPro" id="IPR057475">
    <property type="entry name" value="CUT_C"/>
</dbReference>
<dbReference type="Proteomes" id="UP000274131">
    <property type="component" value="Unassembled WGS sequence"/>
</dbReference>
<feature type="domain" description="ZP" evidence="9">
    <location>
        <begin position="17"/>
        <end position="342"/>
    </location>
</feature>
<evidence type="ECO:0000256" key="5">
    <source>
        <dbReference type="ARBA" id="ARBA00022729"/>
    </source>
</evidence>
<dbReference type="AlphaFoldDB" id="A0A0N4UVM4"/>
<keyword evidence="2" id="KW-0193">Cuticle</keyword>
<dbReference type="InterPro" id="IPR056953">
    <property type="entry name" value="CUT_N"/>
</dbReference>
<keyword evidence="4" id="KW-0812">Transmembrane</keyword>
<dbReference type="InterPro" id="IPR001507">
    <property type="entry name" value="ZP_dom"/>
</dbReference>